<evidence type="ECO:0000256" key="1">
    <source>
        <dbReference type="SAM" id="SignalP"/>
    </source>
</evidence>
<dbReference type="Proteomes" id="UP000184212">
    <property type="component" value="Unassembled WGS sequence"/>
</dbReference>
<dbReference type="OrthoDB" id="9791261at2"/>
<keyword evidence="3" id="KW-1185">Reference proteome</keyword>
<dbReference type="RefSeq" id="WP_084138270.1">
    <property type="nucleotide sequence ID" value="NZ_FQWQ01000003.1"/>
</dbReference>
<accession>A0A1M5TFM6</accession>
<feature type="signal peptide" evidence="1">
    <location>
        <begin position="1"/>
        <end position="20"/>
    </location>
</feature>
<dbReference type="GO" id="GO:0015562">
    <property type="term" value="F:efflux transmembrane transporter activity"/>
    <property type="evidence" value="ECO:0007669"/>
    <property type="project" value="InterPro"/>
</dbReference>
<reference evidence="2 3" key="1">
    <citation type="submission" date="2016-11" db="EMBL/GenBank/DDBJ databases">
        <authorList>
            <person name="Jaros S."/>
            <person name="Januszkiewicz K."/>
            <person name="Wedrychowicz H."/>
        </authorList>
    </citation>
    <scope>NUCLEOTIDE SEQUENCE [LARGE SCALE GENOMIC DNA]</scope>
    <source>
        <strain evidence="2 3">DSM 24574</strain>
    </source>
</reference>
<dbReference type="PANTHER" id="PTHR30203">
    <property type="entry name" value="OUTER MEMBRANE CATION EFFLUX PROTEIN"/>
    <property type="match status" value="1"/>
</dbReference>
<sequence length="417" mass="48086">MMRFIGFVVALLCITISLHAQDTLRVSIQQADSLLVMRNLSLLAYRYEVDKAEARKIQEKLFNNPQLYTEWSLYNPTAQKWFDTGKNGQKIVQLQQIFRIAGQRRTAIRLAEEEKRMTEWQYYELARSLKYELHVSFYRYYYLNHAIVNIRSRLDLLKNLISIYELQYNKGNISLQELTRLKSTYFEINNKVNDTQTELVRLQETLKVLLSDDRAIAPARSESDAVIAVLPAVTLPELVEKSMENRPEIKAAQSIQAQSQLRYSLERKEAVPNLMAGAVYDQAGSYVPNYKGVSFGLQVPLFNRNQGRIQEARVGMVQADVLLQSRRQEISREVEAAWKVFQLLDAQYKASGGDFEAQLDLLSKGLVSNYSKNNISLLEFTDMFEAYNSSIIELNQLKADLNKSYEELNYAVGEDLH</sequence>
<dbReference type="SUPFAM" id="SSF56954">
    <property type="entry name" value="Outer membrane efflux proteins (OEP)"/>
    <property type="match status" value="1"/>
</dbReference>
<dbReference type="Gene3D" id="1.20.1600.10">
    <property type="entry name" value="Outer membrane efflux proteins (OEP)"/>
    <property type="match status" value="1"/>
</dbReference>
<gene>
    <name evidence="2" type="ORF">SAMN04488109_4052</name>
</gene>
<feature type="chain" id="PRO_5013313933" evidence="1">
    <location>
        <begin position="21"/>
        <end position="417"/>
    </location>
</feature>
<dbReference type="InterPro" id="IPR010131">
    <property type="entry name" value="MdtP/NodT-like"/>
</dbReference>
<dbReference type="AlphaFoldDB" id="A0A1M5TFM6"/>
<keyword evidence="1" id="KW-0732">Signal</keyword>
<dbReference type="STRING" id="947013.SAMN04488109_4052"/>
<dbReference type="PANTHER" id="PTHR30203:SF23">
    <property type="entry name" value="OUTER MEMBRANE EFFLUX PROTEIN"/>
    <property type="match status" value="1"/>
</dbReference>
<organism evidence="2 3">
    <name type="scientific">Chryseolinea serpens</name>
    <dbReference type="NCBI Taxonomy" id="947013"/>
    <lineage>
        <taxon>Bacteria</taxon>
        <taxon>Pseudomonadati</taxon>
        <taxon>Bacteroidota</taxon>
        <taxon>Cytophagia</taxon>
        <taxon>Cytophagales</taxon>
        <taxon>Fulvivirgaceae</taxon>
        <taxon>Chryseolinea</taxon>
    </lineage>
</organism>
<evidence type="ECO:0000313" key="2">
    <source>
        <dbReference type="EMBL" id="SHH49516.1"/>
    </source>
</evidence>
<proteinExistence type="predicted"/>
<name>A0A1M5TFM6_9BACT</name>
<dbReference type="EMBL" id="FQWQ01000003">
    <property type="protein sequence ID" value="SHH49516.1"/>
    <property type="molecule type" value="Genomic_DNA"/>
</dbReference>
<evidence type="ECO:0000313" key="3">
    <source>
        <dbReference type="Proteomes" id="UP000184212"/>
    </source>
</evidence>
<protein>
    <submittedName>
        <fullName evidence="2">Outer membrane protein, cobalt-zinc-cadmium efflux system</fullName>
    </submittedName>
</protein>